<evidence type="ECO:0000313" key="1">
    <source>
        <dbReference type="EMBL" id="MBW83368.1"/>
    </source>
</evidence>
<dbReference type="EMBL" id="GGEC01002885">
    <property type="protein sequence ID" value="MBW83368.1"/>
    <property type="molecule type" value="Transcribed_RNA"/>
</dbReference>
<sequence length="58" mass="6762">MLIKERRSSEFFSQDLWEAGPKEKLLRLLKIASTCTGELLSLRPSMKQILDKLKQMKP</sequence>
<dbReference type="Gene3D" id="1.10.510.10">
    <property type="entry name" value="Transferase(Phosphotransferase) domain 1"/>
    <property type="match status" value="1"/>
</dbReference>
<accession>A0A2P2IQ66</accession>
<name>A0A2P2IQ66_RHIMU</name>
<organism evidence="1">
    <name type="scientific">Rhizophora mucronata</name>
    <name type="common">Asiatic mangrove</name>
    <dbReference type="NCBI Taxonomy" id="61149"/>
    <lineage>
        <taxon>Eukaryota</taxon>
        <taxon>Viridiplantae</taxon>
        <taxon>Streptophyta</taxon>
        <taxon>Embryophyta</taxon>
        <taxon>Tracheophyta</taxon>
        <taxon>Spermatophyta</taxon>
        <taxon>Magnoliopsida</taxon>
        <taxon>eudicotyledons</taxon>
        <taxon>Gunneridae</taxon>
        <taxon>Pentapetalae</taxon>
        <taxon>rosids</taxon>
        <taxon>fabids</taxon>
        <taxon>Malpighiales</taxon>
        <taxon>Rhizophoraceae</taxon>
        <taxon>Rhizophora</taxon>
    </lineage>
</organism>
<proteinExistence type="predicted"/>
<dbReference type="AlphaFoldDB" id="A0A2P2IQ66"/>
<reference evidence="1" key="1">
    <citation type="submission" date="2018-02" db="EMBL/GenBank/DDBJ databases">
        <title>Rhizophora mucronata_Transcriptome.</title>
        <authorList>
            <person name="Meera S.P."/>
            <person name="Sreeshan A."/>
            <person name="Augustine A."/>
        </authorList>
    </citation>
    <scope>NUCLEOTIDE SEQUENCE</scope>
    <source>
        <tissue evidence="1">Leaf</tissue>
    </source>
</reference>
<protein>
    <submittedName>
        <fullName evidence="1">Uncharacterized protein</fullName>
    </submittedName>
</protein>